<dbReference type="InterPro" id="IPR007343">
    <property type="entry name" value="Uncharacterised_pept_Zn_put"/>
</dbReference>
<evidence type="ECO:0000313" key="6">
    <source>
        <dbReference type="EMBL" id="AJE22748.1"/>
    </source>
</evidence>
<dbReference type="GeneID" id="61932517"/>
<evidence type="ECO:0000313" key="7">
    <source>
        <dbReference type="Proteomes" id="UP000068210"/>
    </source>
</evidence>
<dbReference type="Proteomes" id="UP000068210">
    <property type="component" value="Chromosome"/>
</dbReference>
<dbReference type="PANTHER" id="PTHR30168">
    <property type="entry name" value="PUTATIVE MEMBRANE PROTEIN YPFJ"/>
    <property type="match status" value="1"/>
</dbReference>
<evidence type="ECO:0000256" key="2">
    <source>
        <dbReference type="ARBA" id="ARBA00022692"/>
    </source>
</evidence>
<dbReference type="AlphaFoldDB" id="A0A0C4WJK0"/>
<dbReference type="GO" id="GO:0016020">
    <property type="term" value="C:membrane"/>
    <property type="evidence" value="ECO:0007669"/>
    <property type="project" value="UniProtKB-SubCell"/>
</dbReference>
<protein>
    <submittedName>
        <fullName evidence="6">Metallopeptidase, zinc binding protein</fullName>
    </submittedName>
</protein>
<keyword evidence="4 5" id="KW-0472">Membrane</keyword>
<keyword evidence="7" id="KW-1185">Reference proteome</keyword>
<dbReference type="HOGENOM" id="CLU_059329_0_0_6"/>
<keyword evidence="2 5" id="KW-0812">Transmembrane</keyword>
<proteinExistence type="predicted"/>
<evidence type="ECO:0000256" key="5">
    <source>
        <dbReference type="SAM" id="Phobius"/>
    </source>
</evidence>
<dbReference type="EMBL" id="CP010415">
    <property type="protein sequence ID" value="AJE22748.1"/>
    <property type="molecule type" value="Genomic_DNA"/>
</dbReference>
<feature type="transmembrane region" description="Helical" evidence="5">
    <location>
        <begin position="26"/>
        <end position="43"/>
    </location>
</feature>
<gene>
    <name evidence="6" type="ORF">Achr_33410</name>
</gene>
<keyword evidence="3 5" id="KW-1133">Transmembrane helix</keyword>
<comment type="subcellular location">
    <subcellularLocation>
        <location evidence="1">Membrane</location>
        <topology evidence="1">Single-pass membrane protein</topology>
    </subcellularLocation>
</comment>
<dbReference type="RefSeq" id="WP_039805950.1">
    <property type="nucleotide sequence ID" value="NZ_CP010415.1"/>
</dbReference>
<evidence type="ECO:0000256" key="4">
    <source>
        <dbReference type="ARBA" id="ARBA00023136"/>
    </source>
</evidence>
<dbReference type="Pfam" id="PF04228">
    <property type="entry name" value="Zn_peptidase"/>
    <property type="match status" value="1"/>
</dbReference>
<name>A0A0C4WJK0_9GAMM</name>
<evidence type="ECO:0000256" key="3">
    <source>
        <dbReference type="ARBA" id="ARBA00022989"/>
    </source>
</evidence>
<dbReference type="KEGG" id="acx:Achr_33410"/>
<organism evidence="6 7">
    <name type="scientific">Azotobacter chroococcum NCIMB 8003</name>
    <dbReference type="NCBI Taxonomy" id="1328314"/>
    <lineage>
        <taxon>Bacteria</taxon>
        <taxon>Pseudomonadati</taxon>
        <taxon>Pseudomonadota</taxon>
        <taxon>Gammaproteobacteria</taxon>
        <taxon>Pseudomonadales</taxon>
        <taxon>Pseudomonadaceae</taxon>
        <taxon>Azotobacter</taxon>
    </lineage>
</organism>
<evidence type="ECO:0000256" key="1">
    <source>
        <dbReference type="ARBA" id="ARBA00004167"/>
    </source>
</evidence>
<accession>A0A0C4WJK0</accession>
<dbReference type="STRING" id="1328314.Achr_33410"/>
<reference evidence="6 7" key="1">
    <citation type="journal article" date="2015" name="PLoS ONE">
        <title>Azotobacter Genomes: The Genome of Azotobacter chroococcum NCIMB 8003 (ATCC 4412).</title>
        <authorList>
            <person name="Robson R.L."/>
            <person name="Jones R."/>
            <person name="Robson R.M."/>
            <person name="Schwartz A."/>
            <person name="Richardson T.H."/>
        </authorList>
    </citation>
    <scope>NUCLEOTIDE SEQUENCE [LARGE SCALE GENOMIC DNA]</scope>
    <source>
        <strain evidence="6 7">NCIMB 8003</strain>
    </source>
</reference>
<dbReference type="PANTHER" id="PTHR30168:SF0">
    <property type="entry name" value="INNER MEMBRANE PROTEIN"/>
    <property type="match status" value="1"/>
</dbReference>
<sequence>MRWKRARRSDNVVDARGGGLRFGGKGLGLGGIALVVIVGLLMGRDPGQILTELTTQSSVDSRQAGAPPAGDEHAEFVRAVLGDTEDTWRALFQQAGREYRDPALVLFSQGVNSACGFASQAVGPFYCPADQRVYLDLAFFDELARRFAAAGDFAQAYVIAHEVGHHVQTLLGVSARVNAARQRGEPLEGATGLQVRQELQADCLAGVWAHHAQQRLEWLEPGDLEEALNAANAIGDDRLQRHGRGQVVPDSFTHGTSEQRVRWFKLGFEGGEVRRCDTFQTSRL</sequence>